<feature type="active site" description="Proton acceptor" evidence="1">
    <location>
        <position position="177"/>
    </location>
</feature>
<dbReference type="AlphaFoldDB" id="A0A096BUD5"/>
<protein>
    <recommendedName>
        <fullName evidence="3">Secretion system C-terminal sorting domain-containing protein</fullName>
    </recommendedName>
</protein>
<evidence type="ECO:0000313" key="4">
    <source>
        <dbReference type="EMBL" id="KGF46322.1"/>
    </source>
</evidence>
<dbReference type="GO" id="GO:0008234">
    <property type="term" value="F:cysteine-type peptidase activity"/>
    <property type="evidence" value="ECO:0007669"/>
    <property type="project" value="InterPro"/>
</dbReference>
<evidence type="ECO:0000256" key="1">
    <source>
        <dbReference type="PIRSR" id="PIRSR600200-1"/>
    </source>
</evidence>
<feature type="active site" description="Nucleophile" evidence="1">
    <location>
        <position position="20"/>
    </location>
</feature>
<gene>
    <name evidence="4" type="ORF">HMPREF0661_08210</name>
</gene>
<proteinExistence type="predicted"/>
<accession>A0A096BUD5</accession>
<evidence type="ECO:0000313" key="5">
    <source>
        <dbReference type="Proteomes" id="UP000029578"/>
    </source>
</evidence>
<dbReference type="InterPro" id="IPR026444">
    <property type="entry name" value="Secre_tail"/>
</dbReference>
<dbReference type="Pfam" id="PF01640">
    <property type="entry name" value="Peptidase_C10"/>
    <property type="match status" value="1"/>
</dbReference>
<feature type="domain" description="Secretion system C-terminal sorting" evidence="3">
    <location>
        <begin position="720"/>
        <end position="780"/>
    </location>
</feature>
<comment type="caution">
    <text evidence="4">The sequence shown here is derived from an EMBL/GenBank/DDBJ whole genome shotgun (WGS) entry which is preliminary data.</text>
</comment>
<dbReference type="Gene3D" id="3.90.70.50">
    <property type="entry name" value="Peptidase C10, streptopain"/>
    <property type="match status" value="1"/>
</dbReference>
<evidence type="ECO:0000256" key="2">
    <source>
        <dbReference type="SAM" id="MobiDB-lite"/>
    </source>
</evidence>
<dbReference type="InterPro" id="IPR000200">
    <property type="entry name" value="Peptidase_C10"/>
</dbReference>
<dbReference type="EMBL" id="JRNS01000410">
    <property type="protein sequence ID" value="KGF46322.1"/>
    <property type="molecule type" value="Genomic_DNA"/>
</dbReference>
<reference evidence="4 5" key="1">
    <citation type="submission" date="2014-07" db="EMBL/GenBank/DDBJ databases">
        <authorList>
            <person name="McCorrison J."/>
            <person name="Sanka R."/>
            <person name="Torralba M."/>
            <person name="Gillis M."/>
            <person name="Haft D.H."/>
            <person name="Methe B."/>
            <person name="Sutton G."/>
            <person name="Nelson K.E."/>
        </authorList>
    </citation>
    <scope>NUCLEOTIDE SEQUENCE [LARGE SCALE GENOMIC DNA]</scope>
    <source>
        <strain evidence="4 5">DNF00666</strain>
    </source>
</reference>
<dbReference type="GO" id="GO:0006508">
    <property type="term" value="P:proteolysis"/>
    <property type="evidence" value="ECO:0007669"/>
    <property type="project" value="InterPro"/>
</dbReference>
<sequence length="780" mass="85480">MQVYSRFTGRYYDTETPSGCVATAISTVMRWHQYPNKPKGKTDRYFWQKAGKYIESIDFDADPNNGYNWANMPAGIDHWGVDRQTKRDVTELQADNIGRLLRDVGYAIHMNYGPSASGTFLNMCVAPLVNNFGYSSNLRYIERKNFATASKWWKEVTDELQNYGPIVYAGISRGGGHCFVLDGYANDPDNRYVHVDWGWNYMENGWYKLDILEPDTQGTGGGIGSFDKSQQMLRYLAPGNDPGPAPQPIPDNTEADAKALVIAPVDAKLEKADNQSLTLNVKNSNIHSTYKGKLAIFLLDKKYELKEGTEENCHMFAQANVNVAPNGTQNVKFTGNLSAFTPSTYRAILAYQGKEDWVAFNEVGFVAIANTVNPTPTPNPEPAPIGNDYKLSLAAGDNVVAQQGKEAKVTIVVKNTGTTAYSGKMKLAYAYSSNPTFFPDCFVISESASTEIVKVPANSQATVTFYCNNANFTSMFTGDYTLVAGFESKNGFEPLRSVDGISKVGKLTITDKEVDPTPNPKPQPTPSVQNGTVTMSTAAFYQNGYYRGRDYTTLTKSSYNNEFTVRYTLRSYDGYKGKVMFYIATNRQSQPIQSTIQYANVDIAKGGTVNVDVKFSMNALNGSMFVAREAYKNANNKWKSSKAEGTTFYLANSYYVNAPQVTNGSKHPSLGPVGYINEEDVNNLSYAIGVKADAENGTVVDGIDNVEATAELATIAPAMATDNVNITVAQDTNATIYAATGAAVMNIMLNAGNNNVNVSSLAPGMYLVKVANTTLRFVKK</sequence>
<dbReference type="InterPro" id="IPR038765">
    <property type="entry name" value="Papain-like_cys_pep_sf"/>
</dbReference>
<dbReference type="NCBIfam" id="TIGR04183">
    <property type="entry name" value="Por_Secre_tail"/>
    <property type="match status" value="1"/>
</dbReference>
<dbReference type="Proteomes" id="UP000029578">
    <property type="component" value="Unassembled WGS sequence"/>
</dbReference>
<feature type="region of interest" description="Disordered" evidence="2">
    <location>
        <begin position="511"/>
        <end position="531"/>
    </location>
</feature>
<dbReference type="Pfam" id="PF18962">
    <property type="entry name" value="Por_Secre_tail"/>
    <property type="match status" value="1"/>
</dbReference>
<organism evidence="4 5">
    <name type="scientific">Prevotella melaninogenica DNF00666</name>
    <dbReference type="NCBI Taxonomy" id="1401073"/>
    <lineage>
        <taxon>Bacteria</taxon>
        <taxon>Pseudomonadati</taxon>
        <taxon>Bacteroidota</taxon>
        <taxon>Bacteroidia</taxon>
        <taxon>Bacteroidales</taxon>
        <taxon>Prevotellaceae</taxon>
        <taxon>Prevotella</taxon>
    </lineage>
</organism>
<dbReference type="PRINTS" id="PR00797">
    <property type="entry name" value="STREPTOPAIN"/>
</dbReference>
<evidence type="ECO:0000259" key="3">
    <source>
        <dbReference type="Pfam" id="PF18962"/>
    </source>
</evidence>
<dbReference type="SUPFAM" id="SSF54001">
    <property type="entry name" value="Cysteine proteinases"/>
    <property type="match status" value="1"/>
</dbReference>
<name>A0A096BUD5_9BACT</name>
<dbReference type="InterPro" id="IPR044934">
    <property type="entry name" value="Streptopain_sf"/>
</dbReference>